<dbReference type="EMBL" id="JAACJP010000014">
    <property type="protein sequence ID" value="KAF5380081.1"/>
    <property type="molecule type" value="Genomic_DNA"/>
</dbReference>
<organism evidence="2 3">
    <name type="scientific">Tricholomella constricta</name>
    <dbReference type="NCBI Taxonomy" id="117010"/>
    <lineage>
        <taxon>Eukaryota</taxon>
        <taxon>Fungi</taxon>
        <taxon>Dikarya</taxon>
        <taxon>Basidiomycota</taxon>
        <taxon>Agaricomycotina</taxon>
        <taxon>Agaricomycetes</taxon>
        <taxon>Agaricomycetidae</taxon>
        <taxon>Agaricales</taxon>
        <taxon>Tricholomatineae</taxon>
        <taxon>Lyophyllaceae</taxon>
        <taxon>Tricholomella</taxon>
    </lineage>
</organism>
<feature type="compositionally biased region" description="Low complexity" evidence="1">
    <location>
        <begin position="247"/>
        <end position="264"/>
    </location>
</feature>
<keyword evidence="3" id="KW-1185">Reference proteome</keyword>
<feature type="compositionally biased region" description="Gly residues" evidence="1">
    <location>
        <begin position="393"/>
        <end position="404"/>
    </location>
</feature>
<reference evidence="2 3" key="1">
    <citation type="journal article" date="2020" name="ISME J.">
        <title>Uncovering the hidden diversity of litter-decomposition mechanisms in mushroom-forming fungi.</title>
        <authorList>
            <person name="Floudas D."/>
            <person name="Bentzer J."/>
            <person name="Ahren D."/>
            <person name="Johansson T."/>
            <person name="Persson P."/>
            <person name="Tunlid A."/>
        </authorList>
    </citation>
    <scope>NUCLEOTIDE SEQUENCE [LARGE SCALE GENOMIC DNA]</scope>
    <source>
        <strain evidence="2 3">CBS 661.87</strain>
    </source>
</reference>
<dbReference type="OrthoDB" id="3255924at2759"/>
<feature type="compositionally biased region" description="Acidic residues" evidence="1">
    <location>
        <begin position="221"/>
        <end position="231"/>
    </location>
</feature>
<feature type="region of interest" description="Disordered" evidence="1">
    <location>
        <begin position="102"/>
        <end position="136"/>
    </location>
</feature>
<evidence type="ECO:0000256" key="1">
    <source>
        <dbReference type="SAM" id="MobiDB-lite"/>
    </source>
</evidence>
<gene>
    <name evidence="2" type="ORF">D9615_006223</name>
</gene>
<feature type="compositionally biased region" description="Basic and acidic residues" evidence="1">
    <location>
        <begin position="158"/>
        <end position="172"/>
    </location>
</feature>
<accession>A0A8H5HBD9</accession>
<feature type="compositionally biased region" description="Low complexity" evidence="1">
    <location>
        <begin position="306"/>
        <end position="336"/>
    </location>
</feature>
<feature type="compositionally biased region" description="Basic residues" evidence="1">
    <location>
        <begin position="76"/>
        <end position="86"/>
    </location>
</feature>
<feature type="compositionally biased region" description="Basic residues" evidence="1">
    <location>
        <begin position="173"/>
        <end position="185"/>
    </location>
</feature>
<feature type="region of interest" description="Disordered" evidence="1">
    <location>
        <begin position="158"/>
        <end position="411"/>
    </location>
</feature>
<name>A0A8H5HBD9_9AGAR</name>
<dbReference type="AlphaFoldDB" id="A0A8H5HBD9"/>
<feature type="region of interest" description="Disordered" evidence="1">
    <location>
        <begin position="24"/>
        <end position="86"/>
    </location>
</feature>
<comment type="caution">
    <text evidence="2">The sequence shown here is derived from an EMBL/GenBank/DDBJ whole genome shotgun (WGS) entry which is preliminary data.</text>
</comment>
<dbReference type="Proteomes" id="UP000565441">
    <property type="component" value="Unassembled WGS sequence"/>
</dbReference>
<evidence type="ECO:0000313" key="2">
    <source>
        <dbReference type="EMBL" id="KAF5380081.1"/>
    </source>
</evidence>
<evidence type="ECO:0000313" key="3">
    <source>
        <dbReference type="Proteomes" id="UP000565441"/>
    </source>
</evidence>
<sequence>MATPFSWSDTVHIAFSSCLPCLSKTSNPGASESTDSLLDNPTAHRIPRARADELQGLLADSDAEAEQMSLHSNPGRSRKRTKRKKGKRMTLFGYDLFGHRPPPIYLPESDDEGPSRSMGAPTPTTRSSSLTFDSDAAPLDPSTIATISTSAAALRAREAAEEEERRAKAERREKRRQRKELKRVAKALALAEQGQDFEGFPGSGNGFPPEEYGPFVHVRNDDDEGDADADLDGGVYARKGTSGTGSGSDSRSRTSASRSQQSQGDLTYFSGPRVHRHRQPAERQYSAPSTSDADFSIPREKKAKSKSSTTTRSTASRASRSNTSSGSTSQSPSLASPVSPTFVGADSFPKSKLSIADDDFDGSQGLSEADLPSSGIHGAFPSPGLRGEFPSPGLGGFPSSGFGGPPKIQRRDSILARGGAFLATRGGTEDIDG</sequence>
<protein>
    <submittedName>
        <fullName evidence="2">Uncharacterized protein</fullName>
    </submittedName>
</protein>
<feature type="compositionally biased region" description="Polar residues" evidence="1">
    <location>
        <begin position="24"/>
        <end position="39"/>
    </location>
</feature>
<proteinExistence type="predicted"/>
<feature type="compositionally biased region" description="Polar residues" evidence="1">
    <location>
        <begin position="122"/>
        <end position="132"/>
    </location>
</feature>